<evidence type="ECO:0000259" key="2">
    <source>
        <dbReference type="Pfam" id="PF04015"/>
    </source>
</evidence>
<dbReference type="STRING" id="1391654.AKJ09_00376"/>
<evidence type="ECO:0000313" key="4">
    <source>
        <dbReference type="Proteomes" id="UP000064967"/>
    </source>
</evidence>
<dbReference type="KEGG" id="llu:AKJ09_00376"/>
<proteinExistence type="predicted"/>
<dbReference type="InterPro" id="IPR007160">
    <property type="entry name" value="DUF362"/>
</dbReference>
<accession>A0A0K1PJM7</accession>
<gene>
    <name evidence="3" type="ORF">AKJ09_00376</name>
</gene>
<evidence type="ECO:0000313" key="3">
    <source>
        <dbReference type="EMBL" id="AKU93712.1"/>
    </source>
</evidence>
<sequence length="480" mass="54110">MEELGLRPRGKTLVKPNLVAAGELFTHAYTRPEIVEGVLGALRDRDEGMTELAVGERCGITIPTRFIYEEAGYNPVFERTGAKRYCFDEVPQVEIRLTHEGRLRDYIFTPEPVANADFFVNCPKFKAHPWTTVTFSMKNYIGIQDDRHRLIDHDHALNRKVADLQYVIQPQLVVIDAIIAGEGRMLTPIPRNMNLLVIGNNQVAIDAVSCAIVGLDARDVEHIRLAWERGFGPIDLEAITIGGNVSLDEAKARATGFQIGLVRVEKYFEGTNIHAYAGKPPSHEKGGDDYCWGGCPGVIEEVIEVLRLYDEHCDAKLPKIHLVFGDYKGPLDISYGEKVIFIGDCVQWEGNLGGELVQIKSTYKDRSTLDPYEAEHKDVYARMLRMANKLRELKSRPYIRLEGCPVSIGELVLLLAELGGIQNPYFDKRQIVGFNRAYLAWRGTEAWKRLRGEPYQVHGEHPRGEARPRLADEVRGDAEE</sequence>
<dbReference type="EMBL" id="CP012333">
    <property type="protein sequence ID" value="AKU93712.1"/>
    <property type="molecule type" value="Genomic_DNA"/>
</dbReference>
<dbReference type="Pfam" id="PF04015">
    <property type="entry name" value="DUF362"/>
    <property type="match status" value="1"/>
</dbReference>
<evidence type="ECO:0000256" key="1">
    <source>
        <dbReference type="SAM" id="MobiDB-lite"/>
    </source>
</evidence>
<name>A0A0K1PJM7_9BACT</name>
<feature type="region of interest" description="Disordered" evidence="1">
    <location>
        <begin position="457"/>
        <end position="480"/>
    </location>
</feature>
<dbReference type="AlphaFoldDB" id="A0A0K1PJM7"/>
<protein>
    <submittedName>
        <fullName evidence="3">Iron-sulfur cluster-binding protein</fullName>
    </submittedName>
</protein>
<reference evidence="3 4" key="1">
    <citation type="submission" date="2015-08" db="EMBL/GenBank/DDBJ databases">
        <authorList>
            <person name="Babu N.S."/>
            <person name="Beckwith C.J."/>
            <person name="Beseler K.G."/>
            <person name="Brison A."/>
            <person name="Carone J.V."/>
            <person name="Caskin T.P."/>
            <person name="Diamond M."/>
            <person name="Durham M.E."/>
            <person name="Foxe J.M."/>
            <person name="Go M."/>
            <person name="Henderson B.A."/>
            <person name="Jones I.B."/>
            <person name="McGettigan J.A."/>
            <person name="Micheletti S.J."/>
            <person name="Nasrallah M.E."/>
            <person name="Ortiz D."/>
            <person name="Piller C.R."/>
            <person name="Privatt S.R."/>
            <person name="Schneider S.L."/>
            <person name="Sharp S."/>
            <person name="Smith T.C."/>
            <person name="Stanton J.D."/>
            <person name="Ullery H.E."/>
            <person name="Wilson R.J."/>
            <person name="Serrano M.G."/>
            <person name="Buck G."/>
            <person name="Lee V."/>
            <person name="Wang Y."/>
            <person name="Carvalho R."/>
            <person name="Voegtly L."/>
            <person name="Shi R."/>
            <person name="Duckworth R."/>
            <person name="Johnson A."/>
            <person name="Loviza R."/>
            <person name="Walstead R."/>
            <person name="Shah Z."/>
            <person name="Kiflezghi M."/>
            <person name="Wade K."/>
            <person name="Ball S.L."/>
            <person name="Bradley K.W."/>
            <person name="Asai D.J."/>
            <person name="Bowman C.A."/>
            <person name="Russell D.A."/>
            <person name="Pope W.H."/>
            <person name="Jacobs-Sera D."/>
            <person name="Hendrix R.W."/>
            <person name="Hatfull G.F."/>
        </authorList>
    </citation>
    <scope>NUCLEOTIDE SEQUENCE [LARGE SCALE GENOMIC DNA]</scope>
    <source>
        <strain evidence="3 4">DSM 27648</strain>
    </source>
</reference>
<dbReference type="Proteomes" id="UP000064967">
    <property type="component" value="Chromosome"/>
</dbReference>
<feature type="domain" description="DUF362" evidence="2">
    <location>
        <begin position="13"/>
        <end position="210"/>
    </location>
</feature>
<organism evidence="3 4">
    <name type="scientific">Labilithrix luteola</name>
    <dbReference type="NCBI Taxonomy" id="1391654"/>
    <lineage>
        <taxon>Bacteria</taxon>
        <taxon>Pseudomonadati</taxon>
        <taxon>Myxococcota</taxon>
        <taxon>Polyangia</taxon>
        <taxon>Polyangiales</taxon>
        <taxon>Labilitrichaceae</taxon>
        <taxon>Labilithrix</taxon>
    </lineage>
</organism>
<keyword evidence="4" id="KW-1185">Reference proteome</keyword>